<gene>
    <name evidence="2" type="ORF">HCN51_22310</name>
</gene>
<evidence type="ECO:0000313" key="2">
    <source>
        <dbReference type="EMBL" id="NJP92165.1"/>
    </source>
</evidence>
<organism evidence="2 3">
    <name type="scientific">Nonomuraea composti</name>
    <dbReference type="NCBI Taxonomy" id="2720023"/>
    <lineage>
        <taxon>Bacteria</taxon>
        <taxon>Bacillati</taxon>
        <taxon>Actinomycetota</taxon>
        <taxon>Actinomycetes</taxon>
        <taxon>Streptosporangiales</taxon>
        <taxon>Streptosporangiaceae</taxon>
        <taxon>Nonomuraea</taxon>
    </lineage>
</organism>
<protein>
    <submittedName>
        <fullName evidence="2">Uncharacterized protein</fullName>
    </submittedName>
</protein>
<dbReference type="RefSeq" id="WP_168011427.1">
    <property type="nucleotide sequence ID" value="NZ_JAATEP010000015.1"/>
</dbReference>
<sequence length="200" mass="21248">MLPISLGMAWLLLGPLCLWLLVKGSNPERAGAVATLALLEAGTIAMSVLPHAAAPATRPAAAHTLRAPPARSAAPRPRSGSTPKQAGPDSHSPMPASCDERAQVPRVARKQPGGSLLLSWPATPHECDRAVVALRTRDRKLLIWLRTTRRAARQETRPGVLTLPVHVRSGTASLTVPLHGKTRYTAIDGRSGHRIPRSAA</sequence>
<dbReference type="Proteomes" id="UP000696294">
    <property type="component" value="Unassembled WGS sequence"/>
</dbReference>
<feature type="region of interest" description="Disordered" evidence="1">
    <location>
        <begin position="57"/>
        <end position="110"/>
    </location>
</feature>
<comment type="caution">
    <text evidence="2">The sequence shown here is derived from an EMBL/GenBank/DDBJ whole genome shotgun (WGS) entry which is preliminary data.</text>
</comment>
<keyword evidence="3" id="KW-1185">Reference proteome</keyword>
<feature type="compositionally biased region" description="Low complexity" evidence="1">
    <location>
        <begin position="57"/>
        <end position="79"/>
    </location>
</feature>
<accession>A0ABX1B6I8</accession>
<dbReference type="EMBL" id="JAATEP010000015">
    <property type="protein sequence ID" value="NJP92165.1"/>
    <property type="molecule type" value="Genomic_DNA"/>
</dbReference>
<evidence type="ECO:0000313" key="3">
    <source>
        <dbReference type="Proteomes" id="UP000696294"/>
    </source>
</evidence>
<proteinExistence type="predicted"/>
<evidence type="ECO:0000256" key="1">
    <source>
        <dbReference type="SAM" id="MobiDB-lite"/>
    </source>
</evidence>
<reference evidence="2 3" key="1">
    <citation type="submission" date="2020-03" db="EMBL/GenBank/DDBJ databases">
        <title>WGS of actinomycetes isolated from Thailand.</title>
        <authorList>
            <person name="Thawai C."/>
        </authorList>
    </citation>
    <scope>NUCLEOTIDE SEQUENCE [LARGE SCALE GENOMIC DNA]</scope>
    <source>
        <strain evidence="2 3">FMUSA5-5</strain>
    </source>
</reference>
<name>A0ABX1B6I8_9ACTN</name>